<dbReference type="GO" id="GO:0006635">
    <property type="term" value="P:fatty acid beta-oxidation"/>
    <property type="evidence" value="ECO:0007669"/>
    <property type="project" value="TreeGrafter"/>
</dbReference>
<dbReference type="Pfam" id="PF00378">
    <property type="entry name" value="ECH_1"/>
    <property type="match status" value="1"/>
</dbReference>
<keyword evidence="2" id="KW-0456">Lyase</keyword>
<evidence type="ECO:0000313" key="6">
    <source>
        <dbReference type="Proteomes" id="UP000635245"/>
    </source>
</evidence>
<dbReference type="Proteomes" id="UP000635245">
    <property type="component" value="Unassembled WGS sequence"/>
</dbReference>
<comment type="catalytic activity">
    <reaction evidence="4">
        <text>a 4-saturated-(3S)-3-hydroxyacyl-CoA = a (3E)-enoyl-CoA + H2O</text>
        <dbReference type="Rhea" id="RHEA:20724"/>
        <dbReference type="ChEBI" id="CHEBI:15377"/>
        <dbReference type="ChEBI" id="CHEBI:58521"/>
        <dbReference type="ChEBI" id="CHEBI:137480"/>
        <dbReference type="EC" id="4.2.1.17"/>
    </reaction>
</comment>
<dbReference type="InterPro" id="IPR014748">
    <property type="entry name" value="Enoyl-CoA_hydra_C"/>
</dbReference>
<dbReference type="PANTHER" id="PTHR11941">
    <property type="entry name" value="ENOYL-COA HYDRATASE-RELATED"/>
    <property type="match status" value="1"/>
</dbReference>
<evidence type="ECO:0000313" key="5">
    <source>
        <dbReference type="EMBL" id="MBK1782806.1"/>
    </source>
</evidence>
<dbReference type="Gene3D" id="3.90.226.10">
    <property type="entry name" value="2-enoyl-CoA Hydratase, Chain A, domain 1"/>
    <property type="match status" value="1"/>
</dbReference>
<dbReference type="AlphaFoldDB" id="A0A934QN09"/>
<dbReference type="InterPro" id="IPR029045">
    <property type="entry name" value="ClpP/crotonase-like_dom_sf"/>
</dbReference>
<dbReference type="RefSeq" id="WP_200313653.1">
    <property type="nucleotide sequence ID" value="NZ_JAENJH010000001.1"/>
</dbReference>
<dbReference type="EMBL" id="JAENJH010000001">
    <property type="protein sequence ID" value="MBK1782806.1"/>
    <property type="molecule type" value="Genomic_DNA"/>
</dbReference>
<dbReference type="GO" id="GO:0004300">
    <property type="term" value="F:enoyl-CoA hydratase activity"/>
    <property type="evidence" value="ECO:0007669"/>
    <property type="project" value="UniProtKB-EC"/>
</dbReference>
<dbReference type="CDD" id="cd06558">
    <property type="entry name" value="crotonase-like"/>
    <property type="match status" value="1"/>
</dbReference>
<gene>
    <name evidence="5" type="ORF">JHE00_00610</name>
</gene>
<proteinExistence type="inferred from homology"/>
<sequence length="257" mass="27794">MTDQVLTEFSGPVAVATFNRPEARNAMTWEMYDALVEFCERVDADEDVRVVVLRGAGGKAFVAGTDIAQFRQFQGAADGLDYEQRIESVLDKVESIRVPTIAVVDGYATGGGLSIAACCDLRIASPKAKFGLPIARTVGNCLSMASYARLVQLVGAGRAIHLIYTAGFVGAEDAHRIGLVSELVEESELDGRVTALCDQLAGQAPLTMRASKIALRRLREHALPPGDDLISMCYGSEDFREGVTAFTEKRPPQWHGR</sequence>
<protein>
    <submittedName>
        <fullName evidence="5">Enoyl-CoA hydratase/isomerase family protein</fullName>
    </submittedName>
</protein>
<dbReference type="Gene3D" id="1.10.12.10">
    <property type="entry name" value="Lyase 2-enoyl-coa Hydratase, Chain A, domain 2"/>
    <property type="match status" value="1"/>
</dbReference>
<accession>A0A934QN09</accession>
<dbReference type="SUPFAM" id="SSF52096">
    <property type="entry name" value="ClpP/crotonase"/>
    <property type="match status" value="1"/>
</dbReference>
<organism evidence="5 6">
    <name type="scientific">Prauserella cavernicola</name>
    <dbReference type="NCBI Taxonomy" id="2800127"/>
    <lineage>
        <taxon>Bacteria</taxon>
        <taxon>Bacillati</taxon>
        <taxon>Actinomycetota</taxon>
        <taxon>Actinomycetes</taxon>
        <taxon>Pseudonocardiales</taxon>
        <taxon>Pseudonocardiaceae</taxon>
        <taxon>Prauserella</taxon>
    </lineage>
</organism>
<comment type="catalytic activity">
    <reaction evidence="3">
        <text>a (3S)-3-hydroxyacyl-CoA = a (2E)-enoyl-CoA + H2O</text>
        <dbReference type="Rhea" id="RHEA:16105"/>
        <dbReference type="ChEBI" id="CHEBI:15377"/>
        <dbReference type="ChEBI" id="CHEBI:57318"/>
        <dbReference type="ChEBI" id="CHEBI:58856"/>
        <dbReference type="EC" id="4.2.1.17"/>
    </reaction>
</comment>
<name>A0A934QN09_9PSEU</name>
<dbReference type="NCBIfam" id="NF004796">
    <property type="entry name" value="PRK06144.1"/>
    <property type="match status" value="1"/>
</dbReference>
<comment type="caution">
    <text evidence="5">The sequence shown here is derived from an EMBL/GenBank/DDBJ whole genome shotgun (WGS) entry which is preliminary data.</text>
</comment>
<evidence type="ECO:0000256" key="3">
    <source>
        <dbReference type="ARBA" id="ARBA00023709"/>
    </source>
</evidence>
<evidence type="ECO:0000256" key="4">
    <source>
        <dbReference type="ARBA" id="ARBA00023717"/>
    </source>
</evidence>
<comment type="similarity">
    <text evidence="1">Belongs to the enoyl-CoA hydratase/isomerase family.</text>
</comment>
<dbReference type="InterPro" id="IPR001753">
    <property type="entry name" value="Enoyl-CoA_hydra/iso"/>
</dbReference>
<evidence type="ECO:0000256" key="1">
    <source>
        <dbReference type="ARBA" id="ARBA00005254"/>
    </source>
</evidence>
<evidence type="ECO:0000256" key="2">
    <source>
        <dbReference type="ARBA" id="ARBA00023239"/>
    </source>
</evidence>
<reference evidence="5" key="1">
    <citation type="submission" date="2020-12" db="EMBL/GenBank/DDBJ databases">
        <title>Prauserella sp. ASG 168, a novel actinomycete isolated from cave rock.</title>
        <authorList>
            <person name="Suriyachadkun C."/>
        </authorList>
    </citation>
    <scope>NUCLEOTIDE SEQUENCE</scope>
    <source>
        <strain evidence="5">ASG 168</strain>
    </source>
</reference>
<keyword evidence="6" id="KW-1185">Reference proteome</keyword>
<dbReference type="PANTHER" id="PTHR11941:SF54">
    <property type="entry name" value="ENOYL-COA HYDRATASE, MITOCHONDRIAL"/>
    <property type="match status" value="1"/>
</dbReference>